<dbReference type="Gene3D" id="3.40.50.1460">
    <property type="match status" value="1"/>
</dbReference>
<evidence type="ECO:0000259" key="3">
    <source>
        <dbReference type="Pfam" id="PF01364"/>
    </source>
</evidence>
<dbReference type="RefSeq" id="WP_131476351.1">
    <property type="nucleotide sequence ID" value="NZ_SJPE01000010.1"/>
</dbReference>
<dbReference type="GO" id="GO:0006508">
    <property type="term" value="P:proteolysis"/>
    <property type="evidence" value="ECO:0007669"/>
    <property type="project" value="InterPro"/>
</dbReference>
<accession>A0A4Q9YVC9</accession>
<dbReference type="CDD" id="cd02258">
    <property type="entry name" value="Peptidase_C25_N"/>
    <property type="match status" value="1"/>
</dbReference>
<keyword evidence="1 2" id="KW-0732">Signal</keyword>
<dbReference type="OrthoDB" id="9809780at2"/>
<dbReference type="SUPFAM" id="SSF52129">
    <property type="entry name" value="Caspase-like"/>
    <property type="match status" value="1"/>
</dbReference>
<evidence type="ECO:0000313" key="5">
    <source>
        <dbReference type="Proteomes" id="UP000293300"/>
    </source>
</evidence>
<evidence type="ECO:0000256" key="2">
    <source>
        <dbReference type="SAM" id="SignalP"/>
    </source>
</evidence>
<name>A0A4Q9YVC9_9FLAO</name>
<feature type="domain" description="Gingipain" evidence="3">
    <location>
        <begin position="542"/>
        <end position="925"/>
    </location>
</feature>
<reference evidence="4 5" key="1">
    <citation type="submission" date="2019-02" db="EMBL/GenBank/DDBJ databases">
        <title>Flavobacterium sp. RD-2-33 isolated from forest soil.</title>
        <authorList>
            <person name="Chaudhary D.K."/>
        </authorList>
    </citation>
    <scope>NUCLEOTIDE SEQUENCE [LARGE SCALE GENOMIC DNA]</scope>
    <source>
        <strain evidence="4 5">RD-2-33</strain>
    </source>
</reference>
<dbReference type="Gene3D" id="2.60.40.4070">
    <property type="match status" value="1"/>
</dbReference>
<dbReference type="GO" id="GO:0008234">
    <property type="term" value="F:cysteine-type peptidase activity"/>
    <property type="evidence" value="ECO:0007669"/>
    <property type="project" value="InterPro"/>
</dbReference>
<evidence type="ECO:0000313" key="4">
    <source>
        <dbReference type="EMBL" id="TBX67684.1"/>
    </source>
</evidence>
<dbReference type="Gene3D" id="3.40.50.10390">
    <property type="entry name" value="Gingipain r, domain 1"/>
    <property type="match status" value="1"/>
</dbReference>
<gene>
    <name evidence="4" type="primary">porU</name>
    <name evidence="4" type="ORF">EZL74_09380</name>
</gene>
<comment type="caution">
    <text evidence="4">The sequence shown here is derived from an EMBL/GenBank/DDBJ whole genome shotgun (WGS) entry which is preliminary data.</text>
</comment>
<keyword evidence="5" id="KW-1185">Reference proteome</keyword>
<dbReference type="NCBIfam" id="NF033707">
    <property type="entry name" value="T9SS_sortase"/>
    <property type="match status" value="1"/>
</dbReference>
<dbReference type="Pfam" id="PF01364">
    <property type="entry name" value="Peptidase_C25"/>
    <property type="match status" value="1"/>
</dbReference>
<sequence length="1289" mass="144529">MKKTITTFLFLLYTGLTIAQEHGLVTVNWTEKKELSFGDYSFTVPQFNGENFFFDSYTRTVKFTLRIPLNNRINESAFQISNPVFEPITENQLGDLSVKDIPTSFKYSFKNSTARDKNYGQITISPIVREGNSFKKLTSFTYSVSSSPSFKNTITANNVTAIENSVLNTGNWYRFYVQKSGVYKITKGFLESLGLDTGGDPRKIKIYGNGGRMLPLQNAENYPMDLAENAIQFIGEEDGKFDSSDYILFYAEGMDNWNDEYKSHLNIYADKSYYYVTAQGGMGKRMTDMIQPSAATTTTINTFDDYQFYETDNINIVKLGRIWFGEQFGINNEQEFKFKIPNIVTSSPITVSVHAATAASVATKFKIEANSQLLGTMNFGALSANSGTEALDQYLSATTNVSSEDITVKISYDNSGVPSSNGYLDYITINAKRNLLGNGKQFKFQFNQAASLFGVGEYQIGNAASISQIWDITDIYNVTKTDNAAQNSFAFKSNLGEIRKYIVVDKQDYFTPLKDSKTKVDNQNLKGTILTNAQGQFQDIDYLIITPKILNSQAEKLANFHRGHSNMKVKVVNLETIYQEFGSGKQDIGAIRNFIKYVYFNASDIDKRVKYVNLFGDASYDFKDRTRNNTNIVPIYQALNSYTESEASFASDDFYTMMDSDEGRIDYGSTPASGTISITYDIGGIDIAVGRMIVSSPEQADEMVNKVIEYHDVKSFGSWRNNYVAIADDTDKPSDASLQNKQNNLTDTIVNQKPFINFKKILLDSYEQETSAGGKRYPKAREEIFAAFEKGALVFNYLGHGGEDGLSGERIWEKSDGQNLNNRYKYPLFITITCDFSRFDNPYRPTAGEYTYWNPKGGAISMITTVRSIGQLNAEIFNDKIAQYLFAYNSNEYPTIAEALRLAKAAGSNTATNVVFYLGDPALMLAIPKPKVVLTKVNDMPITGPIDDLQSLAYVKLTGEVRDENNNLLPTYNGDLSVNIFDKNIIRATLNNDGMSPPINFTNLGETIFRGNASVANGKFEFGFVVPRDIRIPVANGRISFYAKRNQPLSDNTGFNTDIKIGGINTNAVADVTGPRVKLYMNDETFVNGGITNKSPFLLALLEDEHGINTASGIGHDIVGILDGDETKPYIMNDYYQTELNDYTRGRVYFPFRNLAVGLHTVTFKAWDVYNNPITAEIQFVVVGDENVTLDHVLNYPNPFVNYTEFWFSHNKPFEPLEVQVQVMTITGKIVWTKNQTVTNDGFLSREITWDGKDDFGDRIGKGVYVYKLTVKSTLSNKKAEKIEKLVIL</sequence>
<dbReference type="Proteomes" id="UP000293300">
    <property type="component" value="Unassembled WGS sequence"/>
</dbReference>
<feature type="signal peptide" evidence="2">
    <location>
        <begin position="1"/>
        <end position="19"/>
    </location>
</feature>
<dbReference type="EMBL" id="SJPE01000010">
    <property type="protein sequence ID" value="TBX67684.1"/>
    <property type="molecule type" value="Genomic_DNA"/>
</dbReference>
<protein>
    <submittedName>
        <fullName evidence="4">Type IX secretion system sortase PorU</fullName>
    </submittedName>
</protein>
<dbReference type="InterPro" id="IPR029031">
    <property type="entry name" value="Gingipain_N_sf"/>
</dbReference>
<feature type="chain" id="PRO_5020987412" evidence="2">
    <location>
        <begin position="20"/>
        <end position="1289"/>
    </location>
</feature>
<organism evidence="4 5">
    <name type="scientific">Flavobacterium silvisoli</name>
    <dbReference type="NCBI Taxonomy" id="2529433"/>
    <lineage>
        <taxon>Bacteria</taxon>
        <taxon>Pseudomonadati</taxon>
        <taxon>Bacteroidota</taxon>
        <taxon>Flavobacteriia</taxon>
        <taxon>Flavobacteriales</taxon>
        <taxon>Flavobacteriaceae</taxon>
        <taxon>Flavobacterium</taxon>
    </lineage>
</organism>
<dbReference type="InterPro" id="IPR001769">
    <property type="entry name" value="Gingipain"/>
</dbReference>
<proteinExistence type="predicted"/>
<dbReference type="InterPro" id="IPR029030">
    <property type="entry name" value="Caspase-like_dom_sf"/>
</dbReference>
<evidence type="ECO:0000256" key="1">
    <source>
        <dbReference type="ARBA" id="ARBA00022729"/>
    </source>
</evidence>